<evidence type="ECO:0008006" key="8">
    <source>
        <dbReference type="Google" id="ProtNLM"/>
    </source>
</evidence>
<keyword evidence="2" id="KW-1277">Toxin-antitoxin system</keyword>
<dbReference type="AlphaFoldDB" id="G0GEA2"/>
<dbReference type="GO" id="GO:0016787">
    <property type="term" value="F:hydrolase activity"/>
    <property type="evidence" value="ECO:0007669"/>
    <property type="project" value="UniProtKB-KW"/>
</dbReference>
<evidence type="ECO:0000313" key="6">
    <source>
        <dbReference type="EMBL" id="AEJ61455.1"/>
    </source>
</evidence>
<keyword evidence="7" id="KW-1185">Reference proteome</keyword>
<dbReference type="Proteomes" id="UP000007254">
    <property type="component" value="Chromosome"/>
</dbReference>
<dbReference type="PANTHER" id="PTHR34139">
    <property type="entry name" value="UPF0331 PROTEIN MJ0127"/>
    <property type="match status" value="1"/>
</dbReference>
<evidence type="ECO:0000256" key="3">
    <source>
        <dbReference type="ARBA" id="ARBA00022722"/>
    </source>
</evidence>
<name>G0GEA2_WINT7</name>
<dbReference type="Pfam" id="PF01934">
    <property type="entry name" value="HepT-like"/>
    <property type="match status" value="1"/>
</dbReference>
<dbReference type="InterPro" id="IPR008201">
    <property type="entry name" value="HepT-like"/>
</dbReference>
<keyword evidence="5" id="KW-0378">Hydrolase</keyword>
<dbReference type="GO" id="GO:0004540">
    <property type="term" value="F:RNA nuclease activity"/>
    <property type="evidence" value="ECO:0007669"/>
    <property type="project" value="InterPro"/>
</dbReference>
<keyword evidence="1" id="KW-0597">Phosphoprotein</keyword>
<evidence type="ECO:0000256" key="1">
    <source>
        <dbReference type="ARBA" id="ARBA00022553"/>
    </source>
</evidence>
<dbReference type="OrthoDB" id="9810538at2"/>
<keyword evidence="3" id="KW-0540">Nuclease</keyword>
<dbReference type="PANTHER" id="PTHR34139:SF1">
    <property type="entry name" value="RNASE MJ1380-RELATED"/>
    <property type="match status" value="1"/>
</dbReference>
<proteinExistence type="predicted"/>
<evidence type="ECO:0000256" key="2">
    <source>
        <dbReference type="ARBA" id="ARBA00022649"/>
    </source>
</evidence>
<dbReference type="GO" id="GO:0000166">
    <property type="term" value="F:nucleotide binding"/>
    <property type="evidence" value="ECO:0007669"/>
    <property type="project" value="UniProtKB-KW"/>
</dbReference>
<evidence type="ECO:0000256" key="4">
    <source>
        <dbReference type="ARBA" id="ARBA00022741"/>
    </source>
</evidence>
<dbReference type="RefSeq" id="WP_014624800.1">
    <property type="nucleotide sequence ID" value="NC_017583.1"/>
</dbReference>
<dbReference type="KEGG" id="stq:Spith_1184"/>
<protein>
    <recommendedName>
        <fullName evidence="8">DUF86 domain-containing protein</fullName>
    </recommendedName>
</protein>
<gene>
    <name evidence="6" type="ordered locus">Spith_1184</name>
</gene>
<reference evidence="6 7" key="1">
    <citation type="submission" date="2011-06" db="EMBL/GenBank/DDBJ databases">
        <title>The complete genome of Spirochaeta thermophila DSM 6578.</title>
        <authorList>
            <consortium name="US DOE Joint Genome Institute (JGI-PGF)"/>
            <person name="Lucas S."/>
            <person name="Lapidus A."/>
            <person name="Bruce D."/>
            <person name="Goodwin L."/>
            <person name="Pitluck S."/>
            <person name="Peters L."/>
            <person name="Kyrpides N."/>
            <person name="Mavromatis K."/>
            <person name="Ivanova N."/>
            <person name="Mikailova N."/>
            <person name="Pagani I."/>
            <person name="Chertkov O."/>
            <person name="Detter J.C."/>
            <person name="Tapia R."/>
            <person name="Han C."/>
            <person name="Land M."/>
            <person name="Hauser L."/>
            <person name="Markowitz V."/>
            <person name="Cheng J.-F."/>
            <person name="Hugenholtz P."/>
            <person name="Woyke T."/>
            <person name="Wu D."/>
            <person name="Spring S."/>
            <person name="Merkhoffer B."/>
            <person name="Schneider S."/>
            <person name="Klenk H.-P."/>
            <person name="Eisen J.A."/>
        </authorList>
    </citation>
    <scope>NUCLEOTIDE SEQUENCE [LARGE SCALE GENOMIC DNA]</scope>
    <source>
        <strain evidence="7">ATCC 700085 / DSM 6578 / Z-1203</strain>
    </source>
</reference>
<dbReference type="InterPro" id="IPR051813">
    <property type="entry name" value="HepT_RNase_toxin"/>
</dbReference>
<accession>G0GEA2</accession>
<dbReference type="HOGENOM" id="CLU_142825_3_3_12"/>
<dbReference type="STRING" id="869211.Spith_1184"/>
<evidence type="ECO:0000313" key="7">
    <source>
        <dbReference type="Proteomes" id="UP000007254"/>
    </source>
</evidence>
<organism evidence="6 7">
    <name type="scientific">Winmispira thermophila (strain ATCC 700085 / DSM 6578 / Z-1203)</name>
    <name type="common">Spirochaeta thermophila</name>
    <dbReference type="NCBI Taxonomy" id="869211"/>
    <lineage>
        <taxon>Bacteria</taxon>
        <taxon>Pseudomonadati</taxon>
        <taxon>Spirochaetota</taxon>
        <taxon>Spirochaetia</taxon>
        <taxon>Winmispirales</taxon>
        <taxon>Winmispiraceae</taxon>
        <taxon>Winmispira</taxon>
    </lineage>
</organism>
<sequence>MRPERLYLIDIVEAADAIARFLADVDEETSMQDELRQRAVLQKVVVIGEAAARLPAEFKSRHPEIPWPDIVAFRNIAVHEYFAVDWRIVWITATQEVPELRRRILFLLEKIGDD</sequence>
<dbReference type="GO" id="GO:0110001">
    <property type="term" value="C:toxin-antitoxin complex"/>
    <property type="evidence" value="ECO:0007669"/>
    <property type="project" value="InterPro"/>
</dbReference>
<keyword evidence="4" id="KW-0547">Nucleotide-binding</keyword>
<dbReference type="EMBL" id="CP002903">
    <property type="protein sequence ID" value="AEJ61455.1"/>
    <property type="molecule type" value="Genomic_DNA"/>
</dbReference>
<evidence type="ECO:0000256" key="5">
    <source>
        <dbReference type="ARBA" id="ARBA00022801"/>
    </source>
</evidence>